<dbReference type="PANTHER" id="PTHR22028">
    <property type="entry name" value="SFI1 SPINDLE BODY DOMAIN-CONTAINING PROTEIN-RELATED"/>
    <property type="match status" value="1"/>
</dbReference>
<reference evidence="2 3" key="1">
    <citation type="submission" date="2022-12" db="EMBL/GenBank/DDBJ databases">
        <title>Chromosome-level genome of Tegillarca granosa.</title>
        <authorList>
            <person name="Kim J."/>
        </authorList>
    </citation>
    <scope>NUCLEOTIDE SEQUENCE [LARGE SCALE GENOMIC DNA]</scope>
    <source>
        <strain evidence="2">Teg-2019</strain>
        <tissue evidence="2">Adductor muscle</tissue>
    </source>
</reference>
<keyword evidence="3" id="KW-1185">Reference proteome</keyword>
<dbReference type="PANTHER" id="PTHR22028:SF9">
    <property type="entry name" value="SFI1 SPINDLE BODY DOMAIN-CONTAINING PROTEIN"/>
    <property type="match status" value="1"/>
</dbReference>
<feature type="region of interest" description="Disordered" evidence="1">
    <location>
        <begin position="728"/>
        <end position="757"/>
    </location>
</feature>
<feature type="compositionally biased region" description="Basic and acidic residues" evidence="1">
    <location>
        <begin position="553"/>
        <end position="576"/>
    </location>
</feature>
<gene>
    <name evidence="2" type="ORF">KUTeg_001970</name>
</gene>
<protein>
    <recommendedName>
        <fullName evidence="4">Sfi1 spindle body domain-containing protein</fullName>
    </recommendedName>
</protein>
<feature type="region of interest" description="Disordered" evidence="1">
    <location>
        <begin position="459"/>
        <end position="576"/>
    </location>
</feature>
<feature type="compositionally biased region" description="Low complexity" evidence="1">
    <location>
        <begin position="623"/>
        <end position="635"/>
    </location>
</feature>
<feature type="compositionally biased region" description="Basic and acidic residues" evidence="1">
    <location>
        <begin position="254"/>
        <end position="264"/>
    </location>
</feature>
<accession>A0ABQ9FXE5</accession>
<organism evidence="2 3">
    <name type="scientific">Tegillarca granosa</name>
    <name type="common">Malaysian cockle</name>
    <name type="synonym">Anadara granosa</name>
    <dbReference type="NCBI Taxonomy" id="220873"/>
    <lineage>
        <taxon>Eukaryota</taxon>
        <taxon>Metazoa</taxon>
        <taxon>Spiralia</taxon>
        <taxon>Lophotrochozoa</taxon>
        <taxon>Mollusca</taxon>
        <taxon>Bivalvia</taxon>
        <taxon>Autobranchia</taxon>
        <taxon>Pteriomorphia</taxon>
        <taxon>Arcoida</taxon>
        <taxon>Arcoidea</taxon>
        <taxon>Arcidae</taxon>
        <taxon>Tegillarca</taxon>
    </lineage>
</organism>
<comment type="caution">
    <text evidence="2">The sequence shown here is derived from an EMBL/GenBank/DDBJ whole genome shotgun (WGS) entry which is preliminary data.</text>
</comment>
<feature type="compositionally biased region" description="Polar residues" evidence="1">
    <location>
        <begin position="521"/>
        <end position="540"/>
    </location>
</feature>
<dbReference type="Proteomes" id="UP001217089">
    <property type="component" value="Unassembled WGS sequence"/>
</dbReference>
<sequence>MTTDKMSRGYVESRNILFSDYYGNGNFGGPSSKPSTAQRQRTTDESKIPNKHSLISSAKRGRKHASLKNVKRKLDFNDEEESGREINHGDMDFTDKIAAFRSILKPMKEESRSFGQRLMEKKTFTKVDDLSSDTSSKRRLLESESNSSTLFSRSSDLDLKALYKNDDPKALLSHLADQELARQSYINYEANSFVWLKLKQQLHSNNTEEKTSDSSSSDRNDKSKGKKSLNKHADSDKDYLSKFDSLIGKGKINNSKEKLGEEKTKTKKGVSGKNNRKEKDTEGLSGGSDNKRRGKHTVHENIEYEHDRENVKTQEKKIPRTFQSRFESDLDNIPQREISDICKLICDTETMCQTKTNNHVGSPTLTRVPNLESPQHSEFSKSRQSNVPLFSESLTPRQGNGSQRKDDILKTQIDGIWNKFSREAKYEDFSKRNIKMNDAFLSLENKDFKQTNVEHYVGTPRSDLLTKNTDRPGSSTEKSPASSKRKKSHSRSKDVNKRNYSKSPDRKKHVKNKEDIEDLNLSDSSKENIPSSRIPMTNLDNGILTIHDLSSSHSERNRNERQDERNRKKRLNTEAKNDNLQFIPEKETKNKNKDNLELPVDGYVLHNAEKTSDAESRNSDITSVTGSARSSGSQSSTVRAVELLRRLYKTDSQTRENLILKARCFRRWLKNVKKLKYKYDCNESDNWYVFRALQQDMKIETENNVTAEVDNEKIIVLRNLVKRENGFESDENVQTESGIRRNQNGESSTGKDSKTWKGLGEKDGVKYSIKLAGNETVNTVHLLNTDHVTKTEEPIISQKYSLEQFQIYTNTGSLTSKPQSNTISHSNFGSKQMTGVVKGTVWKKVTSNKNGENLASADSLGNIALTETAQLLDTVNYGMCLQRAEVFYRHLFLKKYFTLWKQMTVEHLRYKSAVDMARKHLLRKAMKGFMWSINRSKIQIDIFQSRMKSISLTTAFTKITQWKIFTQQSKEKCHRNNMAVEFRNEHLQRVVFTEMVVVFKKHCQAQQHYRIVELRRVFMSWLRSAHVCKLERQRDMSISREHWRMVTIKHYFVQWHEELLTHRATKSANRKLLKNSFLIWRTRWQENVQYRLAVEAEIRQQILKASLRLWFDNVQLLKQRREVAVVYIQRVLVRHILKKWSLYTQYKKELRVIHKEFVNKLNLKKEEKFWKTWRSKFQDRLDVQKAQTFWSNSCVRKAVDRWKRKCHKSRLQHLLQTSEPDRQLNLQRVMFSRWLLAKQNIEAEKQEADHTRKILEKSELLRRFKIWRVATQQQLTIKPMLIRRERHIVTRQQYQLHQIEKDVKQRTLKNQLKRCVDGWRFVIKRKHAAVKFYQKNLVKSMFVYWRDKAFSQLHGKMEAKEIQEWNTSLLKYYFDLWFTNIQQQITEREEVTILMEQQRSVNLIKSSFTSWRRHFRATLVAREYRKMQSRKLLQQLFVKWNEVTKYGLMEAVHKFATRLGLQSPYQDEFTNSTGSEPGKQMRMIRLYIF</sequence>
<feature type="region of interest" description="Disordered" evidence="1">
    <location>
        <begin position="206"/>
        <end position="233"/>
    </location>
</feature>
<evidence type="ECO:0000313" key="2">
    <source>
        <dbReference type="EMBL" id="KAJ8320383.1"/>
    </source>
</evidence>
<feature type="compositionally biased region" description="Basic and acidic residues" evidence="1">
    <location>
        <begin position="609"/>
        <end position="618"/>
    </location>
</feature>
<feature type="region of interest" description="Disordered" evidence="1">
    <location>
        <begin position="22"/>
        <end position="70"/>
    </location>
</feature>
<feature type="region of interest" description="Disordered" evidence="1">
    <location>
        <begin position="609"/>
        <end position="635"/>
    </location>
</feature>
<feature type="compositionally biased region" description="Polar residues" evidence="1">
    <location>
        <begin position="465"/>
        <end position="477"/>
    </location>
</feature>
<feature type="region of interest" description="Disordered" evidence="1">
    <location>
        <begin position="363"/>
        <end position="407"/>
    </location>
</feature>
<feature type="compositionally biased region" description="Basic residues" evidence="1">
    <location>
        <begin position="265"/>
        <end position="274"/>
    </location>
</feature>
<dbReference type="EMBL" id="JARBDR010000141">
    <property type="protein sequence ID" value="KAJ8320383.1"/>
    <property type="molecule type" value="Genomic_DNA"/>
</dbReference>
<feature type="region of interest" description="Disordered" evidence="1">
    <location>
        <begin position="254"/>
        <end position="317"/>
    </location>
</feature>
<evidence type="ECO:0008006" key="4">
    <source>
        <dbReference type="Google" id="ProtNLM"/>
    </source>
</evidence>
<name>A0ABQ9FXE5_TEGGR</name>
<feature type="compositionally biased region" description="Basic residues" evidence="1">
    <location>
        <begin position="59"/>
        <end position="70"/>
    </location>
</feature>
<evidence type="ECO:0000313" key="3">
    <source>
        <dbReference type="Proteomes" id="UP001217089"/>
    </source>
</evidence>
<dbReference type="InterPro" id="IPR052270">
    <property type="entry name" value="CACF_protein"/>
</dbReference>
<proteinExistence type="predicted"/>
<feature type="compositionally biased region" description="Basic and acidic residues" evidence="1">
    <location>
        <begin position="206"/>
        <end position="223"/>
    </location>
</feature>
<evidence type="ECO:0000256" key="1">
    <source>
        <dbReference type="SAM" id="MobiDB-lite"/>
    </source>
</evidence>
<feature type="compositionally biased region" description="Polar residues" evidence="1">
    <location>
        <begin position="363"/>
        <end position="402"/>
    </location>
</feature>
<feature type="compositionally biased region" description="Polar residues" evidence="1">
    <location>
        <begin position="734"/>
        <end position="748"/>
    </location>
</feature>
<feature type="compositionally biased region" description="Basic and acidic residues" evidence="1">
    <location>
        <begin position="297"/>
        <end position="317"/>
    </location>
</feature>